<evidence type="ECO:0000313" key="2">
    <source>
        <dbReference type="EMBL" id="EIW83881.1"/>
    </source>
</evidence>
<feature type="region of interest" description="Disordered" evidence="1">
    <location>
        <begin position="287"/>
        <end position="311"/>
    </location>
</feature>
<name>A0A5M3MZ45_CONPW</name>
<dbReference type="KEGG" id="cput:CONPUDRAFT_163146"/>
<protein>
    <submittedName>
        <fullName evidence="2">Uncharacterized protein</fullName>
    </submittedName>
</protein>
<dbReference type="OrthoDB" id="2758165at2759"/>
<dbReference type="EMBL" id="JH711575">
    <property type="protein sequence ID" value="EIW83881.1"/>
    <property type="molecule type" value="Genomic_DNA"/>
</dbReference>
<dbReference type="AlphaFoldDB" id="A0A5M3MZ45"/>
<keyword evidence="3" id="KW-1185">Reference proteome</keyword>
<proteinExistence type="predicted"/>
<dbReference type="RefSeq" id="XP_007765741.1">
    <property type="nucleotide sequence ID" value="XM_007767551.1"/>
</dbReference>
<accession>A0A5M3MZ45</accession>
<reference evidence="3" key="1">
    <citation type="journal article" date="2012" name="Science">
        <title>The Paleozoic origin of enzymatic lignin decomposition reconstructed from 31 fungal genomes.</title>
        <authorList>
            <person name="Floudas D."/>
            <person name="Binder M."/>
            <person name="Riley R."/>
            <person name="Barry K."/>
            <person name="Blanchette R.A."/>
            <person name="Henrissat B."/>
            <person name="Martinez A.T."/>
            <person name="Otillar R."/>
            <person name="Spatafora J.W."/>
            <person name="Yadav J.S."/>
            <person name="Aerts A."/>
            <person name="Benoit I."/>
            <person name="Boyd A."/>
            <person name="Carlson A."/>
            <person name="Copeland A."/>
            <person name="Coutinho P.M."/>
            <person name="de Vries R.P."/>
            <person name="Ferreira P."/>
            <person name="Findley K."/>
            <person name="Foster B."/>
            <person name="Gaskell J."/>
            <person name="Glotzer D."/>
            <person name="Gorecki P."/>
            <person name="Heitman J."/>
            <person name="Hesse C."/>
            <person name="Hori C."/>
            <person name="Igarashi K."/>
            <person name="Jurgens J.A."/>
            <person name="Kallen N."/>
            <person name="Kersten P."/>
            <person name="Kohler A."/>
            <person name="Kuees U."/>
            <person name="Kumar T.K.A."/>
            <person name="Kuo A."/>
            <person name="LaButti K."/>
            <person name="Larrondo L.F."/>
            <person name="Lindquist E."/>
            <person name="Ling A."/>
            <person name="Lombard V."/>
            <person name="Lucas S."/>
            <person name="Lundell T."/>
            <person name="Martin R."/>
            <person name="McLaughlin D.J."/>
            <person name="Morgenstern I."/>
            <person name="Morin E."/>
            <person name="Murat C."/>
            <person name="Nagy L.G."/>
            <person name="Nolan M."/>
            <person name="Ohm R.A."/>
            <person name="Patyshakuliyeva A."/>
            <person name="Rokas A."/>
            <person name="Ruiz-Duenas F.J."/>
            <person name="Sabat G."/>
            <person name="Salamov A."/>
            <person name="Samejima M."/>
            <person name="Schmutz J."/>
            <person name="Slot J.C."/>
            <person name="St John F."/>
            <person name="Stenlid J."/>
            <person name="Sun H."/>
            <person name="Sun S."/>
            <person name="Syed K."/>
            <person name="Tsang A."/>
            <person name="Wiebenga A."/>
            <person name="Young D."/>
            <person name="Pisabarro A."/>
            <person name="Eastwood D.C."/>
            <person name="Martin F."/>
            <person name="Cullen D."/>
            <person name="Grigoriev I.V."/>
            <person name="Hibbett D.S."/>
        </authorList>
    </citation>
    <scope>NUCLEOTIDE SEQUENCE [LARGE SCALE GENOMIC DNA]</scope>
    <source>
        <strain evidence="3">RWD-64-598 SS2</strain>
    </source>
</reference>
<comment type="caution">
    <text evidence="2">The sequence shown here is derived from an EMBL/GenBank/DDBJ whole genome shotgun (WGS) entry which is preliminary data.</text>
</comment>
<organism evidence="2 3">
    <name type="scientific">Coniophora puteana (strain RWD-64-598)</name>
    <name type="common">Brown rot fungus</name>
    <dbReference type="NCBI Taxonomy" id="741705"/>
    <lineage>
        <taxon>Eukaryota</taxon>
        <taxon>Fungi</taxon>
        <taxon>Dikarya</taxon>
        <taxon>Basidiomycota</taxon>
        <taxon>Agaricomycotina</taxon>
        <taxon>Agaricomycetes</taxon>
        <taxon>Agaricomycetidae</taxon>
        <taxon>Boletales</taxon>
        <taxon>Coniophorineae</taxon>
        <taxon>Coniophoraceae</taxon>
        <taxon>Coniophora</taxon>
    </lineage>
</organism>
<dbReference type="Proteomes" id="UP000053558">
    <property type="component" value="Unassembled WGS sequence"/>
</dbReference>
<evidence type="ECO:0000313" key="3">
    <source>
        <dbReference type="Proteomes" id="UP000053558"/>
    </source>
</evidence>
<dbReference type="GeneID" id="19204868"/>
<sequence length="472" mass="52457">MKQTYCNSMSRDDIKNLDDTTAAELSIKFKYVLAACDQAESLCQISQRHASPIPCGYIWEAMISKLMEGEASNVRSGTTVALPRSAFVDHMKNKKWLNCASDVASQYVIYLSQHYTATKEFVEDIYERMHDQEETQELTDDEEPALTDQSLAAGVTLRTPIDVCDNPYDVQDLASTDPIDGFCDYVATLCLPNFVTSQASPNLRRAAENFALLRGGPAPRAVAYRHGVCDVAASCPQFSAAQNLFRAYVRSAGIPPETKDTVDLSVLSALPGPTDWYYELPEETLRREHIPRPPSLPSSSSTNSEDEADMDVDDSLTSLNAACSLELPLLFVNHTPPEKAISHVGAHQHRMCAASGAAFFGAAGLSNVPVFSLVTNGTQGVLTCAWAEVYDGFQRIRIAERNGVLFDLANPLSAFHFATFLVRLRREHGALLRERLDEHTMARWRERLERGEYETRWTMAHYVDEQEIQGPS</sequence>
<gene>
    <name evidence="2" type="ORF">CONPUDRAFT_163146</name>
</gene>
<evidence type="ECO:0000256" key="1">
    <source>
        <dbReference type="SAM" id="MobiDB-lite"/>
    </source>
</evidence>